<dbReference type="InterPro" id="IPR010131">
    <property type="entry name" value="MdtP/NodT-like"/>
</dbReference>
<comment type="caution">
    <text evidence="2">The sequence shown here is derived from an EMBL/GenBank/DDBJ whole genome shotgun (WGS) entry which is preliminary data.</text>
</comment>
<dbReference type="PANTHER" id="PTHR30203:SF24">
    <property type="entry name" value="BLR4935 PROTEIN"/>
    <property type="match status" value="1"/>
</dbReference>
<evidence type="ECO:0000313" key="2">
    <source>
        <dbReference type="EMBL" id="MCQ8895713.1"/>
    </source>
</evidence>
<accession>A0ABT1WDW6</accession>
<dbReference type="Proteomes" id="UP001204142">
    <property type="component" value="Unassembled WGS sequence"/>
</dbReference>
<evidence type="ECO:0000256" key="1">
    <source>
        <dbReference type="SAM" id="SignalP"/>
    </source>
</evidence>
<feature type="signal peptide" evidence="1">
    <location>
        <begin position="1"/>
        <end position="22"/>
    </location>
</feature>
<name>A0ABT1WDW6_9BURK</name>
<evidence type="ECO:0000313" key="3">
    <source>
        <dbReference type="Proteomes" id="UP001204142"/>
    </source>
</evidence>
<dbReference type="RefSeq" id="WP_256763416.1">
    <property type="nucleotide sequence ID" value="NZ_JANIGO010000001.1"/>
</dbReference>
<sequence length="470" mass="50977">MSYLRKSILALAVASLAGCATVDINQSIDQTNLRTQSLTAGKVSLALNATQKQVLGETTDKLLAQPLTMAGSVQLMLANSPDFQALLAQNWANQALAAQSGRIANPLLTFERITTGDQLEIGRLITFGLLDILSLPWRQQSASLRIEQAQLQMSSDVIGQSVAVQQAWVDAVVAKQKETYAKKVLSSAQAGAQLAKRLAEVGNFTTTQRIRQQMFYSDAVVTYAQAKQTSIATREKLGRILGLTTEQMAKLKIPDHLPALPDAPMDSAKVAQMATNRLDIEMARLAYNSALKRAGFATVGSFIDVDLGIRRNSVYDRASGNLSNPRGYELDIRLPLFDWGELKRDAFGADLLSKANLLEGTIRNAESSLRESYSAYRTAYDIAKHYRDDVIPMQEALADEGVSQYNGMLISTFELLAESRNQVRAGQAAIESVGNFIRAQLALESTLMGKPLNANLMMSSTGGQASAGGH</sequence>
<protein>
    <submittedName>
        <fullName evidence="2">TolC family protein</fullName>
    </submittedName>
</protein>
<reference evidence="2 3" key="1">
    <citation type="submission" date="2022-07" db="EMBL/GenBank/DDBJ databases">
        <authorList>
            <person name="Xamxidin M."/>
            <person name="Wu M."/>
        </authorList>
    </citation>
    <scope>NUCLEOTIDE SEQUENCE [LARGE SCALE GENOMIC DNA]</scope>
    <source>
        <strain evidence="2 3">NBRC 111650</strain>
    </source>
</reference>
<keyword evidence="1" id="KW-0732">Signal</keyword>
<organism evidence="2 3">
    <name type="scientific">Limnobacter humi</name>
    <dbReference type="NCBI Taxonomy" id="1778671"/>
    <lineage>
        <taxon>Bacteria</taxon>
        <taxon>Pseudomonadati</taxon>
        <taxon>Pseudomonadota</taxon>
        <taxon>Betaproteobacteria</taxon>
        <taxon>Burkholderiales</taxon>
        <taxon>Burkholderiaceae</taxon>
        <taxon>Limnobacter</taxon>
    </lineage>
</organism>
<proteinExistence type="predicted"/>
<dbReference type="SUPFAM" id="SSF56954">
    <property type="entry name" value="Outer membrane efflux proteins (OEP)"/>
    <property type="match status" value="1"/>
</dbReference>
<dbReference type="PANTHER" id="PTHR30203">
    <property type="entry name" value="OUTER MEMBRANE CATION EFFLUX PROTEIN"/>
    <property type="match status" value="1"/>
</dbReference>
<dbReference type="EMBL" id="JANIGO010000001">
    <property type="protein sequence ID" value="MCQ8895713.1"/>
    <property type="molecule type" value="Genomic_DNA"/>
</dbReference>
<dbReference type="Gene3D" id="1.20.1600.10">
    <property type="entry name" value="Outer membrane efflux proteins (OEP)"/>
    <property type="match status" value="1"/>
</dbReference>
<feature type="chain" id="PRO_5045681134" evidence="1">
    <location>
        <begin position="23"/>
        <end position="470"/>
    </location>
</feature>
<keyword evidence="3" id="KW-1185">Reference proteome</keyword>
<dbReference type="PROSITE" id="PS51257">
    <property type="entry name" value="PROKAR_LIPOPROTEIN"/>
    <property type="match status" value="1"/>
</dbReference>
<gene>
    <name evidence="2" type="ORF">NQT62_04555</name>
</gene>